<evidence type="ECO:0000256" key="1">
    <source>
        <dbReference type="SAM" id="MobiDB-lite"/>
    </source>
</evidence>
<keyword evidence="3" id="KW-1185">Reference proteome</keyword>
<dbReference type="OMA" id="MISEQHM"/>
<feature type="region of interest" description="Disordered" evidence="1">
    <location>
        <begin position="105"/>
        <end position="135"/>
    </location>
</feature>
<protein>
    <submittedName>
        <fullName evidence="2">Uncharacterized protein</fullName>
    </submittedName>
</protein>
<reference evidence="2 3" key="1">
    <citation type="journal article" date="2006" name="Science">
        <title>Phytophthora genome sequences uncover evolutionary origins and mechanisms of pathogenesis.</title>
        <authorList>
            <person name="Tyler B.M."/>
            <person name="Tripathy S."/>
            <person name="Zhang X."/>
            <person name="Dehal P."/>
            <person name="Jiang R.H."/>
            <person name="Aerts A."/>
            <person name="Arredondo F.D."/>
            <person name="Baxter L."/>
            <person name="Bensasson D."/>
            <person name="Beynon J.L."/>
            <person name="Chapman J."/>
            <person name="Damasceno C.M."/>
            <person name="Dorrance A.E."/>
            <person name="Dou D."/>
            <person name="Dickerman A.W."/>
            <person name="Dubchak I.L."/>
            <person name="Garbelotto M."/>
            <person name="Gijzen M."/>
            <person name="Gordon S.G."/>
            <person name="Govers F."/>
            <person name="Grunwald N.J."/>
            <person name="Huang W."/>
            <person name="Ivors K.L."/>
            <person name="Jones R.W."/>
            <person name="Kamoun S."/>
            <person name="Krampis K."/>
            <person name="Lamour K.H."/>
            <person name="Lee M.K."/>
            <person name="McDonald W.H."/>
            <person name="Medina M."/>
            <person name="Meijer H.J."/>
            <person name="Nordberg E.K."/>
            <person name="Maclean D.J."/>
            <person name="Ospina-Giraldo M.D."/>
            <person name="Morris P.F."/>
            <person name="Phuntumart V."/>
            <person name="Putnam N.H."/>
            <person name="Rash S."/>
            <person name="Rose J.K."/>
            <person name="Sakihama Y."/>
            <person name="Salamov A.A."/>
            <person name="Savidor A."/>
            <person name="Scheuring C.F."/>
            <person name="Smith B.M."/>
            <person name="Sobral B.W."/>
            <person name="Terry A."/>
            <person name="Torto-Alalibo T.A."/>
            <person name="Win J."/>
            <person name="Xu Z."/>
            <person name="Zhang H."/>
            <person name="Grigoriev I.V."/>
            <person name="Rokhsar D.S."/>
            <person name="Boore J.L."/>
        </authorList>
    </citation>
    <scope>NUCLEOTIDE SEQUENCE [LARGE SCALE GENOMIC DNA]</scope>
    <source>
        <strain evidence="2 3">P6497</strain>
    </source>
</reference>
<proteinExistence type="predicted"/>
<feature type="region of interest" description="Disordered" evidence="1">
    <location>
        <begin position="36"/>
        <end position="76"/>
    </location>
</feature>
<feature type="compositionally biased region" description="Basic residues" evidence="1">
    <location>
        <begin position="55"/>
        <end position="76"/>
    </location>
</feature>
<dbReference type="AlphaFoldDB" id="G5A5W0"/>
<dbReference type="EMBL" id="JH159160">
    <property type="protein sequence ID" value="EGZ08715.1"/>
    <property type="molecule type" value="Genomic_DNA"/>
</dbReference>
<dbReference type="InParanoid" id="G5A5W0"/>
<dbReference type="RefSeq" id="XP_009535348.1">
    <property type="nucleotide sequence ID" value="XM_009537053.1"/>
</dbReference>
<dbReference type="KEGG" id="psoj:PHYSODRAFT_339152"/>
<dbReference type="SMR" id="G5A5W0"/>
<sequence length="175" mass="19543">MSFLLEESAARAFAFAPDVLNLLDSNEGTWPVPLVQSEPAAHDRKTKPPQSKHDSNKKKTKPRVRKRPATPRLRNKAKIELLRREIASLEEELEALQQSNRTLAIQAQSRKTSPTTDSSLSAWKGIASRQSKERERAQLRNKGLKKMISEQHMLTMSLSSVLSELSGLSSLSACV</sequence>
<accession>G5A5W0</accession>
<dbReference type="GeneID" id="20647695"/>
<name>G5A5W0_PHYSP</name>
<gene>
    <name evidence="2" type="ORF">PHYSODRAFT_339152</name>
</gene>
<dbReference type="Proteomes" id="UP000002640">
    <property type="component" value="Unassembled WGS sequence"/>
</dbReference>
<feature type="compositionally biased region" description="Polar residues" evidence="1">
    <location>
        <begin position="105"/>
        <end position="121"/>
    </location>
</feature>
<organism evidence="2 3">
    <name type="scientific">Phytophthora sojae (strain P6497)</name>
    <name type="common">Soybean stem and root rot agent</name>
    <name type="synonym">Phytophthora megasperma f. sp. glycines</name>
    <dbReference type="NCBI Taxonomy" id="1094619"/>
    <lineage>
        <taxon>Eukaryota</taxon>
        <taxon>Sar</taxon>
        <taxon>Stramenopiles</taxon>
        <taxon>Oomycota</taxon>
        <taxon>Peronosporomycetes</taxon>
        <taxon>Peronosporales</taxon>
        <taxon>Peronosporaceae</taxon>
        <taxon>Phytophthora</taxon>
    </lineage>
</organism>
<evidence type="ECO:0000313" key="3">
    <source>
        <dbReference type="Proteomes" id="UP000002640"/>
    </source>
</evidence>
<evidence type="ECO:0000313" key="2">
    <source>
        <dbReference type="EMBL" id="EGZ08715.1"/>
    </source>
</evidence>